<evidence type="ECO:0000313" key="3">
    <source>
        <dbReference type="WBParaSite" id="L893_g17599.t1"/>
    </source>
</evidence>
<protein>
    <submittedName>
        <fullName evidence="3">Neur_chan_LBD domain-containing protein</fullName>
    </submittedName>
</protein>
<dbReference type="AlphaFoldDB" id="A0A1I7YLD1"/>
<keyword evidence="2" id="KW-1185">Reference proteome</keyword>
<keyword evidence="1" id="KW-0812">Transmembrane</keyword>
<keyword evidence="1" id="KW-0472">Membrane</keyword>
<keyword evidence="1" id="KW-1133">Transmembrane helix</keyword>
<evidence type="ECO:0000313" key="2">
    <source>
        <dbReference type="Proteomes" id="UP000095287"/>
    </source>
</evidence>
<evidence type="ECO:0000256" key="1">
    <source>
        <dbReference type="SAM" id="Phobius"/>
    </source>
</evidence>
<dbReference type="WBParaSite" id="L893_g17599.t1">
    <property type="protein sequence ID" value="L893_g17599.t1"/>
    <property type="gene ID" value="L893_g17599"/>
</dbReference>
<feature type="transmembrane region" description="Helical" evidence="1">
    <location>
        <begin position="12"/>
        <end position="31"/>
    </location>
</feature>
<feature type="transmembrane region" description="Helical" evidence="1">
    <location>
        <begin position="83"/>
        <end position="103"/>
    </location>
</feature>
<proteinExistence type="predicted"/>
<accession>A0A1I7YLD1</accession>
<reference evidence="3" key="1">
    <citation type="submission" date="2016-11" db="UniProtKB">
        <authorList>
            <consortium name="WormBaseParasite"/>
        </authorList>
    </citation>
    <scope>IDENTIFICATION</scope>
</reference>
<organism evidence="2 3">
    <name type="scientific">Steinernema glaseri</name>
    <dbReference type="NCBI Taxonomy" id="37863"/>
    <lineage>
        <taxon>Eukaryota</taxon>
        <taxon>Metazoa</taxon>
        <taxon>Ecdysozoa</taxon>
        <taxon>Nematoda</taxon>
        <taxon>Chromadorea</taxon>
        <taxon>Rhabditida</taxon>
        <taxon>Tylenchina</taxon>
        <taxon>Panagrolaimomorpha</taxon>
        <taxon>Strongyloidoidea</taxon>
        <taxon>Steinernematidae</taxon>
        <taxon>Steinernema</taxon>
    </lineage>
</organism>
<name>A0A1I7YLD1_9BILA</name>
<dbReference type="Proteomes" id="UP000095287">
    <property type="component" value="Unplaced"/>
</dbReference>
<sequence>MPEMEDAQTANPSVLLIIIIYFDRELFAVYWSNVYSLPRYLDDVHPFEFSLHFLSLYPSDRKSIVFPPEEMYVKLTMGNSNTVLMVFIAAISSACASISNSAVPNGQF</sequence>